<dbReference type="CDD" id="cd00175">
    <property type="entry name" value="SNc"/>
    <property type="match status" value="3"/>
</dbReference>
<dbReference type="GO" id="GO:0005829">
    <property type="term" value="C:cytosol"/>
    <property type="evidence" value="ECO:0007669"/>
    <property type="project" value="UniProtKB-UniRule"/>
</dbReference>
<dbReference type="FunFam" id="2.40.50.90:FF:000002">
    <property type="entry name" value="Staphylococcal nuclease domain-containing protein"/>
    <property type="match status" value="1"/>
</dbReference>
<dbReference type="SMART" id="SM00318">
    <property type="entry name" value="SNc"/>
    <property type="match status" value="4"/>
</dbReference>
<dbReference type="GO" id="GO:0005634">
    <property type="term" value="C:nucleus"/>
    <property type="evidence" value="ECO:0007669"/>
    <property type="project" value="TreeGrafter"/>
</dbReference>
<dbReference type="InterPro" id="IPR002999">
    <property type="entry name" value="Tudor"/>
</dbReference>
<dbReference type="Gene3D" id="2.30.30.140">
    <property type="match status" value="1"/>
</dbReference>
<evidence type="ECO:0000313" key="8">
    <source>
        <dbReference type="EMBL" id="AEK49107.1"/>
    </source>
</evidence>
<dbReference type="InterPro" id="IPR035437">
    <property type="entry name" value="SNase_OB-fold_sf"/>
</dbReference>
<keyword evidence="4" id="KW-0677">Repeat</keyword>
<keyword evidence="3 5" id="KW-0963">Cytoplasm</keyword>
<dbReference type="Pfam" id="PF00567">
    <property type="entry name" value="TUDOR"/>
    <property type="match status" value="1"/>
</dbReference>
<dbReference type="FunFam" id="2.30.30.140:FF:000018">
    <property type="entry name" value="Serine/threonine-protein kinase 31"/>
    <property type="match status" value="1"/>
</dbReference>
<dbReference type="Gene3D" id="2.40.50.90">
    <property type="match status" value="5"/>
</dbReference>
<protein>
    <recommendedName>
        <fullName evidence="2">Staphylococcal nuclease domain-containing protein 1</fullName>
    </recommendedName>
</protein>
<gene>
    <name evidence="8" type="primary">tsn</name>
</gene>
<comment type="subcellular location">
    <subcellularLocation>
        <location evidence="1 5">Cytoplasm</location>
    </subcellularLocation>
</comment>
<proteinExistence type="evidence at transcript level"/>
<dbReference type="BRENDA" id="3.1.31.1">
    <property type="organism ID" value="4591"/>
</dbReference>
<dbReference type="GO" id="GO:0031332">
    <property type="term" value="C:RNAi effector complex"/>
    <property type="evidence" value="ECO:0007669"/>
    <property type="project" value="InterPro"/>
</dbReference>
<organism evidence="8">
    <name type="scientific">Penaeus monodon</name>
    <name type="common">Giant tiger prawn</name>
    <dbReference type="NCBI Taxonomy" id="6687"/>
    <lineage>
        <taxon>Eukaryota</taxon>
        <taxon>Metazoa</taxon>
        <taxon>Ecdysozoa</taxon>
        <taxon>Arthropoda</taxon>
        <taxon>Crustacea</taxon>
        <taxon>Multicrustacea</taxon>
        <taxon>Malacostraca</taxon>
        <taxon>Eumalacostraca</taxon>
        <taxon>Eucarida</taxon>
        <taxon>Decapoda</taxon>
        <taxon>Dendrobranchiata</taxon>
        <taxon>Penaeoidea</taxon>
        <taxon>Penaeidae</taxon>
        <taxon>Penaeus</taxon>
    </lineage>
</organism>
<name>G1ARD5_PENMO</name>
<feature type="domain" description="TNase-like" evidence="7">
    <location>
        <begin position="328"/>
        <end position="478"/>
    </location>
</feature>
<feature type="domain" description="TNase-like" evidence="7">
    <location>
        <begin position="177"/>
        <end position="315"/>
    </location>
</feature>
<dbReference type="GO" id="GO:0003723">
    <property type="term" value="F:RNA binding"/>
    <property type="evidence" value="ECO:0007669"/>
    <property type="project" value="UniProtKB-UniRule"/>
</dbReference>
<dbReference type="GO" id="GO:0031047">
    <property type="term" value="P:regulatory ncRNA-mediated gene silencing"/>
    <property type="evidence" value="ECO:0007669"/>
    <property type="project" value="UniProtKB-UniRule"/>
</dbReference>
<evidence type="ECO:0000256" key="3">
    <source>
        <dbReference type="ARBA" id="ARBA00022490"/>
    </source>
</evidence>
<reference evidence="8" key="1">
    <citation type="journal article" date="2011" name="Fish Shellfish Immunol.">
        <title>A Tudor staphylococcal nuclease from Penaeus monodon: cDNA cloning and its involvement in RNA interference.</title>
        <authorList>
            <person name="Phetrungnapha A."/>
            <person name="Panyim S."/>
            <person name="Ongvarrasopone C."/>
        </authorList>
    </citation>
    <scope>NUCLEOTIDE SEQUENCE</scope>
</reference>
<dbReference type="SUPFAM" id="SSF50199">
    <property type="entry name" value="Staphylococcal nuclease"/>
    <property type="match status" value="5"/>
</dbReference>
<feature type="domain" description="Tudor" evidence="6">
    <location>
        <begin position="711"/>
        <end position="768"/>
    </location>
</feature>
<dbReference type="PANTHER" id="PTHR12302:SF2">
    <property type="entry name" value="STAPHYLOCOCCAL NUCLEASE DOMAIN-CONTAINING PROTEIN 1"/>
    <property type="match status" value="1"/>
</dbReference>
<dbReference type="PANTHER" id="PTHR12302">
    <property type="entry name" value="EBNA2 BINDING PROTEIN P100"/>
    <property type="match status" value="1"/>
</dbReference>
<evidence type="ECO:0000256" key="2">
    <source>
        <dbReference type="ARBA" id="ARBA00017230"/>
    </source>
</evidence>
<dbReference type="GO" id="GO:0006402">
    <property type="term" value="P:mRNA catabolic process"/>
    <property type="evidence" value="ECO:0007669"/>
    <property type="project" value="UniProtKB-UniRule"/>
</dbReference>
<evidence type="ECO:0000256" key="1">
    <source>
        <dbReference type="ARBA" id="ARBA00004496"/>
    </source>
</evidence>
<dbReference type="Pfam" id="PF00565">
    <property type="entry name" value="SNase"/>
    <property type="match status" value="4"/>
</dbReference>
<dbReference type="PROSITE" id="PS50830">
    <property type="entry name" value="TNASE_3"/>
    <property type="match status" value="4"/>
</dbReference>
<accession>G1ARD5</accession>
<evidence type="ECO:0000259" key="6">
    <source>
        <dbReference type="PROSITE" id="PS50304"/>
    </source>
</evidence>
<dbReference type="SMART" id="SM00333">
    <property type="entry name" value="TUDOR"/>
    <property type="match status" value="1"/>
</dbReference>
<dbReference type="EMBL" id="JF429696">
    <property type="protein sequence ID" value="AEK49107.1"/>
    <property type="molecule type" value="mRNA"/>
</dbReference>
<feature type="domain" description="TNase-like" evidence="7">
    <location>
        <begin position="8"/>
        <end position="151"/>
    </location>
</feature>
<dbReference type="FunFam" id="2.40.50.90:FF:000001">
    <property type="entry name" value="Staphylococcal nuclease domain-containing protein"/>
    <property type="match status" value="1"/>
</dbReference>
<evidence type="ECO:0000259" key="7">
    <source>
        <dbReference type="PROSITE" id="PS50830"/>
    </source>
</evidence>
<dbReference type="PROSITE" id="PS50304">
    <property type="entry name" value="TUDOR"/>
    <property type="match status" value="1"/>
</dbReference>
<dbReference type="SUPFAM" id="SSF63748">
    <property type="entry name" value="Tudor/PWWP/MBT"/>
    <property type="match status" value="1"/>
</dbReference>
<dbReference type="InterPro" id="IPR016071">
    <property type="entry name" value="Staphylococal_nuclease_OB-fold"/>
</dbReference>
<dbReference type="AlphaFoldDB" id="G1ARD5"/>
<sequence length="889" mass="99704">MAASHPTQVCRGIVKQVLSGDAVIVRGQPKGGPPPERQINFSNVIAPRQARRATANAPETVDEPYAWESREFLRKKVIGKEVLFTVETKTSTGREYGAIYIGKDIASAENITETMVSEGLVMVRRESIRGESRLMDLEDTAKSQGKGRWAGGDAQHVRNIKWTCDNMRSFVDKARGKPIDAVIEHVRDGSTVRCLLLPDFNYITLMISGIRCPMNKLDSEGKPDKTSSEPFADEARYYTESRLLQRDVQVILETFNNNNFVGSIIHPNGNIAEALLREGFARCVDWSIASVTGGPEKLRAAEKLAKEKKLRLWTDYKPSGPKIADKDREFTGKVIEVVNGDALVVKRQDGSTKKIFLASIRPPRLPESEGPRAPGKNFRPLYDIPWLFETREFLRKKLIGQKVQITVDFIQPAQNNYPEKTCCTVKIGDINVAEAMVSKGLATVVRYRQDDDQRASCYDDLLSAEAKAIKTNKGLHNKKETPIHRIADISGDVSKAKSFLPFLQRAGRTEAVVEFVASGSRFRLFIPRETCLITFLLAGISCPRGSRPTPGGGTLPGEPFGEEALNLSKSLIMQREVEIEVDSMDKGGNYIGWLHVDKKNLSVHLVEEGLSSVHVTAESSKFYHALSTAQTAAKQKKLNIWANYVEEEKEEKVEELQHDRVLDYKPVMITEVSRDGTLFAQYCSDGPALEQLMEKLRQEFTKNPPLAGAYTPKRNELCAAQFIDGSWYRAKVEKVAAGKVSVRYIDYGNREDTQSVKCAALPMGFHSASGYAHEFHLALVKFCKDEDFLEDALAAFMNEVMDREVLINREYRVAGAEYASIQRSDTKVDVAKTLISQGLLMLDERKDKRLQSVVSEYRTAQEEAKRKHLNIWQYGDITDDDAHEFGMER</sequence>
<dbReference type="CDD" id="cd20433">
    <property type="entry name" value="Tudor_TDRD11"/>
    <property type="match status" value="1"/>
</dbReference>
<feature type="domain" description="TNase-like" evidence="7">
    <location>
        <begin position="507"/>
        <end position="643"/>
    </location>
</feature>
<dbReference type="FunFam" id="2.40.50.90:FF:000003">
    <property type="entry name" value="Staphylococcal nuclease domain-containing protein"/>
    <property type="match status" value="1"/>
</dbReference>
<dbReference type="PIRSF" id="PIRSF017179">
    <property type="entry name" value="RISC-Tudor-SN"/>
    <property type="match status" value="1"/>
</dbReference>
<dbReference type="InterPro" id="IPR016685">
    <property type="entry name" value="Silence_cplx_Nase-comp_TudorSN"/>
</dbReference>
<evidence type="ECO:0000256" key="4">
    <source>
        <dbReference type="ARBA" id="ARBA00022737"/>
    </source>
</evidence>
<dbReference type="FunFam" id="2.40.50.90:FF:000004">
    <property type="entry name" value="Staphylococcal nuclease domain-containing protein"/>
    <property type="match status" value="1"/>
</dbReference>
<dbReference type="InterPro" id="IPR047386">
    <property type="entry name" value="Tudor_TDRD11"/>
</dbReference>
<dbReference type="GO" id="GO:0004518">
    <property type="term" value="F:nuclease activity"/>
    <property type="evidence" value="ECO:0007669"/>
    <property type="project" value="TreeGrafter"/>
</dbReference>
<evidence type="ECO:0000256" key="5">
    <source>
        <dbReference type="PIRNR" id="PIRNR017179"/>
    </source>
</evidence>